<name>A0AAD9BDS5_DISEL</name>
<reference evidence="2" key="1">
    <citation type="submission" date="2023-04" db="EMBL/GenBank/DDBJ databases">
        <title>Chromosome-level genome of Chaenocephalus aceratus.</title>
        <authorList>
            <person name="Park H."/>
        </authorList>
    </citation>
    <scope>NUCLEOTIDE SEQUENCE</scope>
    <source>
        <strain evidence="2">DE</strain>
        <tissue evidence="2">Muscle</tissue>
    </source>
</reference>
<keyword evidence="2" id="KW-0808">Transferase</keyword>
<protein>
    <submittedName>
        <fullName evidence="2">2-phytyl-14-naphtoquinone methyltransferase</fullName>
    </submittedName>
</protein>
<organism evidence="2 3">
    <name type="scientific">Dissostichus eleginoides</name>
    <name type="common">Patagonian toothfish</name>
    <name type="synonym">Dissostichus amissus</name>
    <dbReference type="NCBI Taxonomy" id="100907"/>
    <lineage>
        <taxon>Eukaryota</taxon>
        <taxon>Metazoa</taxon>
        <taxon>Chordata</taxon>
        <taxon>Craniata</taxon>
        <taxon>Vertebrata</taxon>
        <taxon>Euteleostomi</taxon>
        <taxon>Actinopterygii</taxon>
        <taxon>Neopterygii</taxon>
        <taxon>Teleostei</taxon>
        <taxon>Neoteleostei</taxon>
        <taxon>Acanthomorphata</taxon>
        <taxon>Eupercaria</taxon>
        <taxon>Perciformes</taxon>
        <taxon>Notothenioidei</taxon>
        <taxon>Nototheniidae</taxon>
        <taxon>Dissostichus</taxon>
    </lineage>
</organism>
<comment type="caution">
    <text evidence="2">The sequence shown here is derived from an EMBL/GenBank/DDBJ whole genome shotgun (WGS) entry which is preliminary data.</text>
</comment>
<gene>
    <name evidence="2" type="ORF">KUDE01_024357</name>
</gene>
<evidence type="ECO:0000313" key="3">
    <source>
        <dbReference type="Proteomes" id="UP001228049"/>
    </source>
</evidence>
<dbReference type="AlphaFoldDB" id="A0AAD9BDS5"/>
<keyword evidence="3" id="KW-1185">Reference proteome</keyword>
<dbReference type="Proteomes" id="UP001228049">
    <property type="component" value="Unassembled WGS sequence"/>
</dbReference>
<sequence>MKSEPNISGSMMEEWGGLKGEKRDGVEGKVDWKHMGIGLPSHASALDPCCQSGQAAKHNQLPLKLRVY</sequence>
<dbReference type="EMBL" id="JASDAP010000024">
    <property type="protein sequence ID" value="KAK1881191.1"/>
    <property type="molecule type" value="Genomic_DNA"/>
</dbReference>
<dbReference type="GO" id="GO:0008168">
    <property type="term" value="F:methyltransferase activity"/>
    <property type="evidence" value="ECO:0007669"/>
    <property type="project" value="UniProtKB-KW"/>
</dbReference>
<evidence type="ECO:0000256" key="1">
    <source>
        <dbReference type="SAM" id="MobiDB-lite"/>
    </source>
</evidence>
<evidence type="ECO:0000313" key="2">
    <source>
        <dbReference type="EMBL" id="KAK1881191.1"/>
    </source>
</evidence>
<keyword evidence="2" id="KW-0489">Methyltransferase</keyword>
<feature type="region of interest" description="Disordered" evidence="1">
    <location>
        <begin position="1"/>
        <end position="23"/>
    </location>
</feature>
<dbReference type="GO" id="GO:0032259">
    <property type="term" value="P:methylation"/>
    <property type="evidence" value="ECO:0007669"/>
    <property type="project" value="UniProtKB-KW"/>
</dbReference>
<proteinExistence type="predicted"/>
<accession>A0AAD9BDS5</accession>